<gene>
    <name evidence="2" type="ORF">HERI1096_LOCUS20483</name>
</gene>
<evidence type="ECO:0000256" key="1">
    <source>
        <dbReference type="SAM" id="Phobius"/>
    </source>
</evidence>
<keyword evidence="1" id="KW-0812">Transmembrane</keyword>
<dbReference type="AlphaFoldDB" id="A0A7S3F0P7"/>
<reference evidence="2" key="1">
    <citation type="submission" date="2021-01" db="EMBL/GenBank/DDBJ databases">
        <authorList>
            <person name="Corre E."/>
            <person name="Pelletier E."/>
            <person name="Niang G."/>
            <person name="Scheremetjew M."/>
            <person name="Finn R."/>
            <person name="Kale V."/>
            <person name="Holt S."/>
            <person name="Cochrane G."/>
            <person name="Meng A."/>
            <person name="Brown T."/>
            <person name="Cohen L."/>
        </authorList>
    </citation>
    <scope>NUCLEOTIDE SEQUENCE</scope>
    <source>
        <strain evidence="2">CCMP281</strain>
    </source>
</reference>
<feature type="transmembrane region" description="Helical" evidence="1">
    <location>
        <begin position="12"/>
        <end position="32"/>
    </location>
</feature>
<proteinExistence type="predicted"/>
<name>A0A7S3F0P7_9EUKA</name>
<organism evidence="2">
    <name type="scientific">Haptolina ericina</name>
    <dbReference type="NCBI Taxonomy" id="156174"/>
    <lineage>
        <taxon>Eukaryota</taxon>
        <taxon>Haptista</taxon>
        <taxon>Haptophyta</taxon>
        <taxon>Prymnesiophyceae</taxon>
        <taxon>Prymnesiales</taxon>
        <taxon>Prymnesiaceae</taxon>
        <taxon>Haptolina</taxon>
    </lineage>
</organism>
<accession>A0A7S3F0P7</accession>
<evidence type="ECO:0000313" key="2">
    <source>
        <dbReference type="EMBL" id="CAE0119782.1"/>
    </source>
</evidence>
<protein>
    <submittedName>
        <fullName evidence="2">Uncharacterized protein</fullName>
    </submittedName>
</protein>
<sequence>MAEAFTPIPTPVYWSLWISTLVYTPLGLAYFFNKHVATFNAASLKTSQLGNAMVSTWQNMSGVGLMVLVYLCVDALMRGSITKLEIEIEMLTVTAYAGLVFKTTFPGKLAVIVPLTKPECWLSALLLTCCNGLVRWPCLLMSVINILSGLGYGFFMPFFEPFTMEQAIKEAKAYDAETGAKIEKFAAGSKASEQV</sequence>
<dbReference type="EMBL" id="HBHX01036856">
    <property type="protein sequence ID" value="CAE0119782.1"/>
    <property type="molecule type" value="Transcribed_RNA"/>
</dbReference>
<keyword evidence="1" id="KW-0472">Membrane</keyword>
<feature type="transmembrane region" description="Helical" evidence="1">
    <location>
        <begin position="133"/>
        <end position="155"/>
    </location>
</feature>
<keyword evidence="1" id="KW-1133">Transmembrane helix</keyword>